<dbReference type="GO" id="GO:0007165">
    <property type="term" value="P:signal transduction"/>
    <property type="evidence" value="ECO:0007669"/>
    <property type="project" value="UniProtKB-KW"/>
</dbReference>
<protein>
    <submittedName>
        <fullName evidence="5">Methyl-accepting chemotaxis sensory transducer</fullName>
    </submittedName>
</protein>
<evidence type="ECO:0000313" key="6">
    <source>
        <dbReference type="Proteomes" id="UP000789738"/>
    </source>
</evidence>
<dbReference type="AlphaFoldDB" id="A0AA86MQ63"/>
<dbReference type="SUPFAM" id="SSF58104">
    <property type="entry name" value="Methyl-accepting chemotaxis protein (MCP) signaling domain"/>
    <property type="match status" value="1"/>
</dbReference>
<reference evidence="5" key="1">
    <citation type="submission" date="2021-10" db="EMBL/GenBank/DDBJ databases">
        <authorList>
            <person name="Mesa V."/>
        </authorList>
    </citation>
    <scope>NUCLEOTIDE SEQUENCE</scope>
    <source>
        <strain evidence="5">CC3_PB</strain>
    </source>
</reference>
<keyword evidence="3" id="KW-0472">Membrane</keyword>
<evidence type="ECO:0000313" key="5">
    <source>
        <dbReference type="EMBL" id="CAG9701697.1"/>
    </source>
</evidence>
<keyword evidence="1 2" id="KW-0807">Transducer</keyword>
<dbReference type="SMART" id="SM00283">
    <property type="entry name" value="MA"/>
    <property type="match status" value="1"/>
</dbReference>
<evidence type="ECO:0000256" key="3">
    <source>
        <dbReference type="SAM" id="Phobius"/>
    </source>
</evidence>
<dbReference type="PANTHER" id="PTHR32089">
    <property type="entry name" value="METHYL-ACCEPTING CHEMOTAXIS PROTEIN MCPB"/>
    <property type="match status" value="1"/>
</dbReference>
<dbReference type="EMBL" id="CAKJVE010000001">
    <property type="protein sequence ID" value="CAG9701697.1"/>
    <property type="molecule type" value="Genomic_DNA"/>
</dbReference>
<feature type="transmembrane region" description="Helical" evidence="3">
    <location>
        <begin position="72"/>
        <end position="88"/>
    </location>
</feature>
<dbReference type="PROSITE" id="PS50111">
    <property type="entry name" value="CHEMOTAXIS_TRANSDUC_2"/>
    <property type="match status" value="1"/>
</dbReference>
<accession>A0AA86MQ63</accession>
<feature type="transmembrane region" description="Helical" evidence="3">
    <location>
        <begin position="12"/>
        <end position="29"/>
    </location>
</feature>
<dbReference type="Pfam" id="PF00015">
    <property type="entry name" value="MCPsignal"/>
    <property type="match status" value="1"/>
</dbReference>
<proteinExistence type="predicted"/>
<feature type="transmembrane region" description="Helical" evidence="3">
    <location>
        <begin position="94"/>
        <end position="109"/>
    </location>
</feature>
<feature type="transmembrane region" description="Helical" evidence="3">
    <location>
        <begin position="41"/>
        <end position="60"/>
    </location>
</feature>
<dbReference type="Gene3D" id="1.10.287.950">
    <property type="entry name" value="Methyl-accepting chemotaxis protein"/>
    <property type="match status" value="1"/>
</dbReference>
<dbReference type="Proteomes" id="UP000789738">
    <property type="component" value="Unassembled WGS sequence"/>
</dbReference>
<feature type="domain" description="Methyl-accepting transducer" evidence="4">
    <location>
        <begin position="208"/>
        <end position="458"/>
    </location>
</feature>
<feature type="transmembrane region" description="Helical" evidence="3">
    <location>
        <begin position="139"/>
        <end position="159"/>
    </location>
</feature>
<dbReference type="GO" id="GO:0016020">
    <property type="term" value="C:membrane"/>
    <property type="evidence" value="ECO:0007669"/>
    <property type="project" value="InterPro"/>
</dbReference>
<feature type="transmembrane region" description="Helical" evidence="3">
    <location>
        <begin position="114"/>
        <end position="133"/>
    </location>
</feature>
<name>A0AA86MQ63_9CLOT</name>
<dbReference type="PANTHER" id="PTHR32089:SF112">
    <property type="entry name" value="LYSOZYME-LIKE PROTEIN-RELATED"/>
    <property type="match status" value="1"/>
</dbReference>
<evidence type="ECO:0000259" key="4">
    <source>
        <dbReference type="PROSITE" id="PS50111"/>
    </source>
</evidence>
<gene>
    <name evidence="5" type="primary">mcpC</name>
    <name evidence="5" type="ORF">CNEO_10222</name>
</gene>
<sequence length="489" mass="54919">MKKYIKDYSYINRIILVIFLFLSLVYIGGSAKEYIDGYRELWFVIGVAIISMLTLGGAFIEYKRNNAKNKSGWILALGFCILYTITLLTADKSTTYAIAFIYVISLLLYNEYKLILFVSIWSVITIIIFLVMQSSNGNTTELIIVACETLAFIPIGILVSKNMFDMNKAINKHISEISEKNSIQQEMINDITCITKKVSEKFNTLNQIMSQFNESTVVLNESISEISMGALQTTNEIEGETILVDEIKKKMEEIVVSTKEVNECSDDTDIAIKNGLDKVITLLEKSKVINEKNNSVNNSMKELESKFANIATIIDIITNISEQTNLLALNAAIEAARVGEAGKGFAVVAEEIKKLAYESKTNAENIGNILLELKSNTINSVEQVEELLQENVEQQCFVSDTTKAFSLIKNNMDTVKDKINLVSDRMNDSLMNTNKVYSTISNLLAIAEETTANSEQTTNISNDNLQKMNSLQEIFNEILEMVNRMNKYL</sequence>
<dbReference type="RefSeq" id="WP_342350130.1">
    <property type="nucleotide sequence ID" value="NZ_CAKJVE010000001.1"/>
</dbReference>
<organism evidence="5 6">
    <name type="scientific">Clostridium neonatale</name>
    <dbReference type="NCBI Taxonomy" id="137838"/>
    <lineage>
        <taxon>Bacteria</taxon>
        <taxon>Bacillati</taxon>
        <taxon>Bacillota</taxon>
        <taxon>Clostridia</taxon>
        <taxon>Eubacteriales</taxon>
        <taxon>Clostridiaceae</taxon>
        <taxon>Clostridium</taxon>
    </lineage>
</organism>
<evidence type="ECO:0000256" key="1">
    <source>
        <dbReference type="ARBA" id="ARBA00023224"/>
    </source>
</evidence>
<dbReference type="InterPro" id="IPR004089">
    <property type="entry name" value="MCPsignal_dom"/>
</dbReference>
<evidence type="ECO:0000256" key="2">
    <source>
        <dbReference type="PROSITE-ProRule" id="PRU00284"/>
    </source>
</evidence>
<keyword evidence="3" id="KW-0812">Transmembrane</keyword>
<comment type="caution">
    <text evidence="5">The sequence shown here is derived from an EMBL/GenBank/DDBJ whole genome shotgun (WGS) entry which is preliminary data.</text>
</comment>
<keyword evidence="3" id="KW-1133">Transmembrane helix</keyword>